<keyword evidence="2" id="KW-1133">Transmembrane helix</keyword>
<feature type="compositionally biased region" description="Basic and acidic residues" evidence="1">
    <location>
        <begin position="344"/>
        <end position="357"/>
    </location>
</feature>
<evidence type="ECO:0000256" key="1">
    <source>
        <dbReference type="SAM" id="MobiDB-lite"/>
    </source>
</evidence>
<feature type="transmembrane region" description="Helical" evidence="2">
    <location>
        <begin position="282"/>
        <end position="299"/>
    </location>
</feature>
<feature type="transmembrane region" description="Helical" evidence="2">
    <location>
        <begin position="138"/>
        <end position="161"/>
    </location>
</feature>
<feature type="transmembrane region" description="Helical" evidence="2">
    <location>
        <begin position="100"/>
        <end position="126"/>
    </location>
</feature>
<organism evidence="3 4">
    <name type="scientific">Amanita thiersii Skay4041</name>
    <dbReference type="NCBI Taxonomy" id="703135"/>
    <lineage>
        <taxon>Eukaryota</taxon>
        <taxon>Fungi</taxon>
        <taxon>Dikarya</taxon>
        <taxon>Basidiomycota</taxon>
        <taxon>Agaricomycotina</taxon>
        <taxon>Agaricomycetes</taxon>
        <taxon>Agaricomycetidae</taxon>
        <taxon>Agaricales</taxon>
        <taxon>Pluteineae</taxon>
        <taxon>Amanitaceae</taxon>
        <taxon>Amanita</taxon>
    </lineage>
</organism>
<proteinExistence type="predicted"/>
<dbReference type="EMBL" id="KZ302584">
    <property type="protein sequence ID" value="PFH45066.1"/>
    <property type="molecule type" value="Genomic_DNA"/>
</dbReference>
<feature type="region of interest" description="Disordered" evidence="1">
    <location>
        <begin position="321"/>
        <end position="357"/>
    </location>
</feature>
<dbReference type="Proteomes" id="UP000242287">
    <property type="component" value="Unassembled WGS sequence"/>
</dbReference>
<keyword evidence="2" id="KW-0812">Transmembrane</keyword>
<gene>
    <name evidence="3" type="ORF">AMATHDRAFT_72036</name>
</gene>
<feature type="transmembrane region" description="Helical" evidence="2">
    <location>
        <begin position="66"/>
        <end position="88"/>
    </location>
</feature>
<sequence length="357" mass="39833">MSPTINSSQLSHFQLPPPPTGLNYLLIINPSLSILMTELVGTAILLPLLIILFFFSTKQLRWKPIFILNVISILLGMTMGIIGIWAMYQGITNPHKPISSAHYGVIGVLITIVPLFVETILMFRILAVYPYHATSKWLFTLIFLPLTLLKIARLVNISIYIKHYLDILNSFEDPIIAGQVAWSSVGPNPKIEWILQVVDNTAASCLFLYKLDIRNTLSISRYTASNSSRDAYTSLIKGLFWIAVSNFIFPVLLSIAQLIFVFRDPDFVDGSLVLLVNDYVEIVGVLLATVWVAGAHWSSDHIKVSSERSLSLPPMHFASTPLSLSTRNNSSSMSTESELEDENDPKLVPRECKPMAV</sequence>
<evidence type="ECO:0000313" key="3">
    <source>
        <dbReference type="EMBL" id="PFH45066.1"/>
    </source>
</evidence>
<accession>A0A2A9NBB3</accession>
<evidence type="ECO:0000256" key="2">
    <source>
        <dbReference type="SAM" id="Phobius"/>
    </source>
</evidence>
<keyword evidence="2" id="KW-0472">Membrane</keyword>
<feature type="transmembrane region" description="Helical" evidence="2">
    <location>
        <begin position="239"/>
        <end position="262"/>
    </location>
</feature>
<keyword evidence="4" id="KW-1185">Reference proteome</keyword>
<protein>
    <recommendedName>
        <fullName evidence="5">G-protein coupled receptors family 1 profile domain-containing protein</fullName>
    </recommendedName>
</protein>
<reference evidence="3 4" key="1">
    <citation type="submission" date="2014-02" db="EMBL/GenBank/DDBJ databases">
        <title>Transposable element dynamics among asymbiotic and ectomycorrhizal Amanita fungi.</title>
        <authorList>
            <consortium name="DOE Joint Genome Institute"/>
            <person name="Hess J."/>
            <person name="Skrede I."/>
            <person name="Wolfe B."/>
            <person name="LaButti K."/>
            <person name="Ohm R.A."/>
            <person name="Grigoriev I.V."/>
            <person name="Pringle A."/>
        </authorList>
    </citation>
    <scope>NUCLEOTIDE SEQUENCE [LARGE SCALE GENOMIC DNA]</scope>
    <source>
        <strain evidence="3 4">SKay4041</strain>
    </source>
</reference>
<evidence type="ECO:0008006" key="5">
    <source>
        <dbReference type="Google" id="ProtNLM"/>
    </source>
</evidence>
<feature type="transmembrane region" description="Helical" evidence="2">
    <location>
        <begin position="32"/>
        <end position="54"/>
    </location>
</feature>
<feature type="compositionally biased region" description="Low complexity" evidence="1">
    <location>
        <begin position="321"/>
        <end position="336"/>
    </location>
</feature>
<dbReference type="OrthoDB" id="2548432at2759"/>
<evidence type="ECO:0000313" key="4">
    <source>
        <dbReference type="Proteomes" id="UP000242287"/>
    </source>
</evidence>
<dbReference type="AlphaFoldDB" id="A0A2A9NBB3"/>
<name>A0A2A9NBB3_9AGAR</name>